<reference evidence="1 2" key="1">
    <citation type="journal article" date="2016" name="Nat. Commun.">
        <title>Thousands of microbial genomes shed light on interconnected biogeochemical processes in an aquifer system.</title>
        <authorList>
            <person name="Anantharaman K."/>
            <person name="Brown C.T."/>
            <person name="Hug L.A."/>
            <person name="Sharon I."/>
            <person name="Castelle C.J."/>
            <person name="Probst A.J."/>
            <person name="Thomas B.C."/>
            <person name="Singh A."/>
            <person name="Wilkins M.J."/>
            <person name="Karaoz U."/>
            <person name="Brodie E.L."/>
            <person name="Williams K.H."/>
            <person name="Hubbard S.S."/>
            <person name="Banfield J.F."/>
        </authorList>
    </citation>
    <scope>NUCLEOTIDE SEQUENCE [LARGE SCALE GENOMIC DNA]</scope>
</reference>
<dbReference type="Proteomes" id="UP000178724">
    <property type="component" value="Unassembled WGS sequence"/>
</dbReference>
<comment type="caution">
    <text evidence="1">The sequence shown here is derived from an EMBL/GenBank/DDBJ whole genome shotgun (WGS) entry which is preliminary data.</text>
</comment>
<sequence>MKVERHYEDFQKPKKIEQGGRLKLSGAFLLDHEEELVNLIKHEGRLAEQKNPLHKVSKIEKVNGGIEAEVTDHNLAMHIGKALSHAYKGEHKYKFREGEKYVEVDWRRD</sequence>
<name>A0A1F4Q3Q8_UNCSA</name>
<accession>A0A1F4Q3Q8</accession>
<dbReference type="EMBL" id="METM01000007">
    <property type="protein sequence ID" value="OGB90554.1"/>
    <property type="molecule type" value="Genomic_DNA"/>
</dbReference>
<evidence type="ECO:0000313" key="1">
    <source>
        <dbReference type="EMBL" id="OGB90554.1"/>
    </source>
</evidence>
<evidence type="ECO:0000313" key="2">
    <source>
        <dbReference type="Proteomes" id="UP000178724"/>
    </source>
</evidence>
<dbReference type="AlphaFoldDB" id="A0A1F4Q3Q8"/>
<protein>
    <submittedName>
        <fullName evidence="1">Uncharacterized protein</fullName>
    </submittedName>
</protein>
<proteinExistence type="predicted"/>
<gene>
    <name evidence="1" type="ORF">A2625_03295</name>
</gene>
<organism evidence="1 2">
    <name type="scientific">candidate division WOR-1 bacterium RIFCSPHIGHO2_01_FULL_53_15</name>
    <dbReference type="NCBI Taxonomy" id="1802564"/>
    <lineage>
        <taxon>Bacteria</taxon>
        <taxon>Bacillati</taxon>
        <taxon>Saganbacteria</taxon>
    </lineage>
</organism>